<keyword evidence="2" id="KW-1185">Reference proteome</keyword>
<dbReference type="RefSeq" id="WP_187724510.1">
    <property type="nucleotide sequence ID" value="NZ_CP060783.1"/>
</dbReference>
<accession>A0A7H0GKV2</accession>
<organism evidence="1 2">
    <name type="scientific">Diaphorobacter aerolatus</name>
    <dbReference type="NCBI Taxonomy" id="1288495"/>
    <lineage>
        <taxon>Bacteria</taxon>
        <taxon>Pseudomonadati</taxon>
        <taxon>Pseudomonadota</taxon>
        <taxon>Betaproteobacteria</taxon>
        <taxon>Burkholderiales</taxon>
        <taxon>Comamonadaceae</taxon>
        <taxon>Diaphorobacter</taxon>
    </lineage>
</organism>
<protein>
    <submittedName>
        <fullName evidence="1">Uncharacterized protein</fullName>
    </submittedName>
</protein>
<proteinExistence type="predicted"/>
<dbReference type="Proteomes" id="UP000516028">
    <property type="component" value="Chromosome"/>
</dbReference>
<dbReference type="EMBL" id="CP060783">
    <property type="protein sequence ID" value="QNP48918.1"/>
    <property type="molecule type" value="Genomic_DNA"/>
</dbReference>
<evidence type="ECO:0000313" key="1">
    <source>
        <dbReference type="EMBL" id="QNP48918.1"/>
    </source>
</evidence>
<sequence>MAFVSYEPGGREYPTACLRSDLVVGDSVLIQSTTGTIKRGVIGQLKFLNWWCLSRIYCKVSEAVKSNNGCWELPSSIKISSLLSGDSLAYNLKKMCWIPMRTTHIFRHALTYTNMTLTANILVRTNGIHFQVLPKRNFAQIKPFEQQQEHPLEGRVVEHWLPHTKFNLYEGAIRFAKAIVNNDENLERFFKPVGVNDKRTPQLIKKASESMRRLELSNRAGTSYEDDEASYSFSDYASDMGGGDVYIGDGISYSCGRIVDDGR</sequence>
<gene>
    <name evidence="1" type="ORF">H9K75_01570</name>
</gene>
<dbReference type="AlphaFoldDB" id="A0A7H0GKV2"/>
<dbReference type="KEGG" id="daer:H9K75_01570"/>
<evidence type="ECO:0000313" key="2">
    <source>
        <dbReference type="Proteomes" id="UP000516028"/>
    </source>
</evidence>
<name>A0A7H0GKV2_9BURK</name>
<reference evidence="1 2" key="1">
    <citation type="submission" date="2020-08" db="EMBL/GenBank/DDBJ databases">
        <title>Genome sequence of Diaphorobacter aerolatus KACC 16536T.</title>
        <authorList>
            <person name="Hyun D.-W."/>
            <person name="Bae J.-W."/>
        </authorList>
    </citation>
    <scope>NUCLEOTIDE SEQUENCE [LARGE SCALE GENOMIC DNA]</scope>
    <source>
        <strain evidence="1 2">KACC 16536</strain>
    </source>
</reference>